<name>A0AAV9HHU2_9PEZI</name>
<dbReference type="AlphaFoldDB" id="A0AAV9HHU2"/>
<evidence type="ECO:0000313" key="2">
    <source>
        <dbReference type="EMBL" id="KAK4459421.1"/>
    </source>
</evidence>
<reference evidence="2" key="1">
    <citation type="journal article" date="2023" name="Mol. Phylogenet. Evol.">
        <title>Genome-scale phylogeny and comparative genomics of the fungal order Sordariales.</title>
        <authorList>
            <person name="Hensen N."/>
            <person name="Bonometti L."/>
            <person name="Westerberg I."/>
            <person name="Brannstrom I.O."/>
            <person name="Guillou S."/>
            <person name="Cros-Aarteil S."/>
            <person name="Calhoun S."/>
            <person name="Haridas S."/>
            <person name="Kuo A."/>
            <person name="Mondo S."/>
            <person name="Pangilinan J."/>
            <person name="Riley R."/>
            <person name="LaButti K."/>
            <person name="Andreopoulos B."/>
            <person name="Lipzen A."/>
            <person name="Chen C."/>
            <person name="Yan M."/>
            <person name="Daum C."/>
            <person name="Ng V."/>
            <person name="Clum A."/>
            <person name="Steindorff A."/>
            <person name="Ohm R.A."/>
            <person name="Martin F."/>
            <person name="Silar P."/>
            <person name="Natvig D.O."/>
            <person name="Lalanne C."/>
            <person name="Gautier V."/>
            <person name="Ament-Velasquez S.L."/>
            <person name="Kruys A."/>
            <person name="Hutchinson M.I."/>
            <person name="Powell A.J."/>
            <person name="Barry K."/>
            <person name="Miller A.N."/>
            <person name="Grigoriev I.V."/>
            <person name="Debuchy R."/>
            <person name="Gladieux P."/>
            <person name="Hiltunen Thoren M."/>
            <person name="Johannesson H."/>
        </authorList>
    </citation>
    <scope>NUCLEOTIDE SEQUENCE</scope>
    <source>
        <strain evidence="2">PSN324</strain>
    </source>
</reference>
<dbReference type="EMBL" id="MU865037">
    <property type="protein sequence ID" value="KAK4459421.1"/>
    <property type="molecule type" value="Genomic_DNA"/>
</dbReference>
<accession>A0AAV9HHU2</accession>
<organism evidence="2 3">
    <name type="scientific">Cladorrhinum samala</name>
    <dbReference type="NCBI Taxonomy" id="585594"/>
    <lineage>
        <taxon>Eukaryota</taxon>
        <taxon>Fungi</taxon>
        <taxon>Dikarya</taxon>
        <taxon>Ascomycota</taxon>
        <taxon>Pezizomycotina</taxon>
        <taxon>Sordariomycetes</taxon>
        <taxon>Sordariomycetidae</taxon>
        <taxon>Sordariales</taxon>
        <taxon>Podosporaceae</taxon>
        <taxon>Cladorrhinum</taxon>
    </lineage>
</organism>
<evidence type="ECO:0000256" key="1">
    <source>
        <dbReference type="SAM" id="MobiDB-lite"/>
    </source>
</evidence>
<comment type="caution">
    <text evidence="2">The sequence shown here is derived from an EMBL/GenBank/DDBJ whole genome shotgun (WGS) entry which is preliminary data.</text>
</comment>
<keyword evidence="3" id="KW-1185">Reference proteome</keyword>
<gene>
    <name evidence="2" type="ORF">QBC42DRAFT_254414</name>
</gene>
<sequence length="243" mass="26275">MADCGGARATALEKVQPPTADISSGISLVDDRVATANPRPPCPGRCGSCLPRRDGGGGSEWAAATQSATRNWSGTGSRGALQRRFARVPVGIMGVNVKPGLRRRRQKGSHSGNHGVLPQRHGRMPPCTTDRLCFSCRGRTAGMRQTVGYWKPVPDVKASRMWRVGPNVGILVCCRISPRTPSDSVRCASHHLERKLSVPHPDTEEPAIGSALLSSLCGYFVSLQDLKSVKRRKYLIIRARVFG</sequence>
<reference evidence="2" key="2">
    <citation type="submission" date="2023-06" db="EMBL/GenBank/DDBJ databases">
        <authorList>
            <consortium name="Lawrence Berkeley National Laboratory"/>
            <person name="Mondo S.J."/>
            <person name="Hensen N."/>
            <person name="Bonometti L."/>
            <person name="Westerberg I."/>
            <person name="Brannstrom I.O."/>
            <person name="Guillou S."/>
            <person name="Cros-Aarteil S."/>
            <person name="Calhoun S."/>
            <person name="Haridas S."/>
            <person name="Kuo A."/>
            <person name="Pangilinan J."/>
            <person name="Riley R."/>
            <person name="Labutti K."/>
            <person name="Andreopoulos B."/>
            <person name="Lipzen A."/>
            <person name="Chen C."/>
            <person name="Yanf M."/>
            <person name="Daum C."/>
            <person name="Ng V."/>
            <person name="Clum A."/>
            <person name="Steindorff A."/>
            <person name="Ohm R."/>
            <person name="Martin F."/>
            <person name="Silar P."/>
            <person name="Natvig D."/>
            <person name="Lalanne C."/>
            <person name="Gautier V."/>
            <person name="Ament-Velasquez S.L."/>
            <person name="Kruys A."/>
            <person name="Hutchinson M.I."/>
            <person name="Powell A.J."/>
            <person name="Barry K."/>
            <person name="Miller A.N."/>
            <person name="Grigoriev I.V."/>
            <person name="Debuchy R."/>
            <person name="Gladieux P."/>
            <person name="Thoren M.H."/>
            <person name="Johannesson H."/>
        </authorList>
    </citation>
    <scope>NUCLEOTIDE SEQUENCE</scope>
    <source>
        <strain evidence="2">PSN324</strain>
    </source>
</reference>
<proteinExistence type="predicted"/>
<dbReference type="Proteomes" id="UP001321749">
    <property type="component" value="Unassembled WGS sequence"/>
</dbReference>
<feature type="region of interest" description="Disordered" evidence="1">
    <location>
        <begin position="102"/>
        <end position="122"/>
    </location>
</feature>
<protein>
    <submittedName>
        <fullName evidence="2">Uncharacterized protein</fullName>
    </submittedName>
</protein>
<evidence type="ECO:0000313" key="3">
    <source>
        <dbReference type="Proteomes" id="UP001321749"/>
    </source>
</evidence>